<keyword evidence="6" id="KW-0808">Transferase</keyword>
<name>A0A381VIJ6_9ZZZZ</name>
<dbReference type="PANTHER" id="PTHR20861">
    <property type="entry name" value="HOMOSERINE/4-DIPHOSPHOCYTIDYL-2-C-METHYL-D-ERYTHRITOL KINASE"/>
    <property type="match status" value="1"/>
</dbReference>
<dbReference type="PRINTS" id="PR00958">
    <property type="entry name" value="HOMSERKINASE"/>
</dbReference>
<dbReference type="GO" id="GO:0009088">
    <property type="term" value="P:threonine biosynthetic process"/>
    <property type="evidence" value="ECO:0007669"/>
    <property type="project" value="UniProtKB-UniPathway"/>
</dbReference>
<dbReference type="InterPro" id="IPR020568">
    <property type="entry name" value="Ribosomal_Su5_D2-typ_SF"/>
</dbReference>
<evidence type="ECO:0000256" key="6">
    <source>
        <dbReference type="ARBA" id="ARBA00022679"/>
    </source>
</evidence>
<dbReference type="GO" id="GO:0004413">
    <property type="term" value="F:homoserine kinase activity"/>
    <property type="evidence" value="ECO:0007669"/>
    <property type="project" value="UniProtKB-EC"/>
</dbReference>
<keyword evidence="9" id="KW-0418">Kinase</keyword>
<protein>
    <recommendedName>
        <fullName evidence="4">Homoserine kinase</fullName>
        <ecNumber evidence="3">2.7.1.39</ecNumber>
    </recommendedName>
</protein>
<proteinExistence type="inferred from homology"/>
<accession>A0A381VIJ6</accession>
<dbReference type="InterPro" id="IPR014721">
    <property type="entry name" value="Ribsml_uS5_D2-typ_fold_subgr"/>
</dbReference>
<dbReference type="Gene3D" id="3.30.70.890">
    <property type="entry name" value="GHMP kinase, C-terminal domain"/>
    <property type="match status" value="1"/>
</dbReference>
<keyword evidence="5" id="KW-0028">Amino-acid biosynthesis</keyword>
<feature type="domain" description="GHMP kinase N-terminal" evidence="11">
    <location>
        <begin position="64"/>
        <end position="151"/>
    </location>
</feature>
<sequence length="311" mass="32354">MAVKSLKVRATGSVANVSCGFDCIGYAIAKPVDTVTIKTKDSPGVHITLSGSKADTIPPAAKYNTAGKAILSLLNSLDIDQGFNVHIEKGIPPGSGLGSSAASAAAAVVGVNELLGNPLKLEELLVHGMAGEAVASGGFHADNIAPALFGGIILIRSYDPLDILQLPVPENLFSTVVLPDFVINTRDARNMLPNRVPLKSAVEQAGNLAGFILGLHEDDFDLLGRSMVDVFAEPIRAELIPGYHIVQKVAMDTGAIGCGISGSGPALFALSDSEEMAKKVGSAMVEAFKKNKLNSIAYSSSIHKKSPEIID</sequence>
<dbReference type="SUPFAM" id="SSF55060">
    <property type="entry name" value="GHMP Kinase, C-terminal domain"/>
    <property type="match status" value="1"/>
</dbReference>
<dbReference type="NCBIfam" id="NF002288">
    <property type="entry name" value="PRK01212.1-4"/>
    <property type="match status" value="1"/>
</dbReference>
<comment type="pathway">
    <text evidence="1">Amino-acid biosynthesis; L-threonine biosynthesis; L-threonine from L-aspartate: step 4/5.</text>
</comment>
<keyword evidence="8" id="KW-0547">Nucleotide-binding</keyword>
<dbReference type="InterPro" id="IPR006204">
    <property type="entry name" value="GHMP_kinase_N_dom"/>
</dbReference>
<dbReference type="InterPro" id="IPR013750">
    <property type="entry name" value="GHMP_kinase_C_dom"/>
</dbReference>
<dbReference type="Gene3D" id="3.30.230.10">
    <property type="match status" value="1"/>
</dbReference>
<keyword evidence="7" id="KW-0791">Threonine biosynthesis</keyword>
<reference evidence="13" key="1">
    <citation type="submission" date="2018-05" db="EMBL/GenBank/DDBJ databases">
        <authorList>
            <person name="Lanie J.A."/>
            <person name="Ng W.-L."/>
            <person name="Kazmierczak K.M."/>
            <person name="Andrzejewski T.M."/>
            <person name="Davidsen T.M."/>
            <person name="Wayne K.J."/>
            <person name="Tettelin H."/>
            <person name="Glass J.I."/>
            <person name="Rusch D."/>
            <person name="Podicherti R."/>
            <person name="Tsui H.-C.T."/>
            <person name="Winkler M.E."/>
        </authorList>
    </citation>
    <scope>NUCLEOTIDE SEQUENCE</scope>
</reference>
<dbReference type="Pfam" id="PF00288">
    <property type="entry name" value="GHMP_kinases_N"/>
    <property type="match status" value="1"/>
</dbReference>
<evidence type="ECO:0000256" key="10">
    <source>
        <dbReference type="ARBA" id="ARBA00022840"/>
    </source>
</evidence>
<evidence type="ECO:0000256" key="4">
    <source>
        <dbReference type="ARBA" id="ARBA00017858"/>
    </source>
</evidence>
<comment type="similarity">
    <text evidence="2">Belongs to the GHMP kinase family. Homoserine kinase subfamily.</text>
</comment>
<dbReference type="InterPro" id="IPR036554">
    <property type="entry name" value="GHMP_kinase_C_sf"/>
</dbReference>
<evidence type="ECO:0000256" key="2">
    <source>
        <dbReference type="ARBA" id="ARBA00007370"/>
    </source>
</evidence>
<dbReference type="AlphaFoldDB" id="A0A381VIJ6"/>
<dbReference type="EMBL" id="UINC01008782">
    <property type="protein sequence ID" value="SVA39477.1"/>
    <property type="molecule type" value="Genomic_DNA"/>
</dbReference>
<evidence type="ECO:0000256" key="8">
    <source>
        <dbReference type="ARBA" id="ARBA00022741"/>
    </source>
</evidence>
<feature type="domain" description="GHMP kinase C-terminal" evidence="12">
    <location>
        <begin position="215"/>
        <end position="289"/>
    </location>
</feature>
<dbReference type="GO" id="GO:0005524">
    <property type="term" value="F:ATP binding"/>
    <property type="evidence" value="ECO:0007669"/>
    <property type="project" value="UniProtKB-KW"/>
</dbReference>
<dbReference type="PIRSF" id="PIRSF000676">
    <property type="entry name" value="Homoser_kin"/>
    <property type="match status" value="1"/>
</dbReference>
<dbReference type="InterPro" id="IPR006203">
    <property type="entry name" value="GHMP_knse_ATP-bd_CS"/>
</dbReference>
<evidence type="ECO:0000313" key="13">
    <source>
        <dbReference type="EMBL" id="SVA39477.1"/>
    </source>
</evidence>
<dbReference type="SUPFAM" id="SSF54211">
    <property type="entry name" value="Ribosomal protein S5 domain 2-like"/>
    <property type="match status" value="1"/>
</dbReference>
<dbReference type="HAMAP" id="MF_00384">
    <property type="entry name" value="Homoser_kinase"/>
    <property type="match status" value="1"/>
</dbReference>
<dbReference type="NCBIfam" id="TIGR00191">
    <property type="entry name" value="thrB"/>
    <property type="match status" value="1"/>
</dbReference>
<dbReference type="PANTHER" id="PTHR20861:SF1">
    <property type="entry name" value="HOMOSERINE KINASE"/>
    <property type="match status" value="1"/>
</dbReference>
<dbReference type="Pfam" id="PF08544">
    <property type="entry name" value="GHMP_kinases_C"/>
    <property type="match status" value="1"/>
</dbReference>
<evidence type="ECO:0000256" key="5">
    <source>
        <dbReference type="ARBA" id="ARBA00022605"/>
    </source>
</evidence>
<dbReference type="InterPro" id="IPR000870">
    <property type="entry name" value="Homoserine_kinase"/>
</dbReference>
<dbReference type="PROSITE" id="PS00627">
    <property type="entry name" value="GHMP_KINASES_ATP"/>
    <property type="match status" value="1"/>
</dbReference>
<evidence type="ECO:0000259" key="12">
    <source>
        <dbReference type="Pfam" id="PF08544"/>
    </source>
</evidence>
<evidence type="ECO:0000259" key="11">
    <source>
        <dbReference type="Pfam" id="PF00288"/>
    </source>
</evidence>
<dbReference type="EC" id="2.7.1.39" evidence="3"/>
<evidence type="ECO:0000256" key="3">
    <source>
        <dbReference type="ARBA" id="ARBA00012078"/>
    </source>
</evidence>
<keyword evidence="10" id="KW-0067">ATP-binding</keyword>
<organism evidence="13">
    <name type="scientific">marine metagenome</name>
    <dbReference type="NCBI Taxonomy" id="408172"/>
    <lineage>
        <taxon>unclassified sequences</taxon>
        <taxon>metagenomes</taxon>
        <taxon>ecological metagenomes</taxon>
    </lineage>
</organism>
<evidence type="ECO:0000256" key="9">
    <source>
        <dbReference type="ARBA" id="ARBA00022777"/>
    </source>
</evidence>
<dbReference type="UniPathway" id="UPA00050">
    <property type="reaction ID" value="UER00064"/>
</dbReference>
<gene>
    <name evidence="13" type="ORF">METZ01_LOCUS92331</name>
</gene>
<evidence type="ECO:0000256" key="7">
    <source>
        <dbReference type="ARBA" id="ARBA00022697"/>
    </source>
</evidence>
<evidence type="ECO:0000256" key="1">
    <source>
        <dbReference type="ARBA" id="ARBA00005015"/>
    </source>
</evidence>